<dbReference type="EMBL" id="JAPDFL010000001">
    <property type="protein sequence ID" value="MCW1933730.1"/>
    <property type="molecule type" value="Genomic_DNA"/>
</dbReference>
<evidence type="ECO:0008006" key="4">
    <source>
        <dbReference type="Google" id="ProtNLM"/>
    </source>
</evidence>
<protein>
    <recommendedName>
        <fullName evidence="4">Elongation factor P</fullName>
    </recommendedName>
</protein>
<feature type="chain" id="PRO_5047215579" description="Elongation factor P" evidence="1">
    <location>
        <begin position="23"/>
        <end position="106"/>
    </location>
</feature>
<gene>
    <name evidence="2" type="ORF">OKW52_16070</name>
</gene>
<evidence type="ECO:0000256" key="1">
    <source>
        <dbReference type="SAM" id="SignalP"/>
    </source>
</evidence>
<proteinExistence type="predicted"/>
<evidence type="ECO:0000313" key="2">
    <source>
        <dbReference type="EMBL" id="MCW1933730.1"/>
    </source>
</evidence>
<accession>A0ABT3H1W8</accession>
<evidence type="ECO:0000313" key="3">
    <source>
        <dbReference type="Proteomes" id="UP001208938"/>
    </source>
</evidence>
<keyword evidence="3" id="KW-1185">Reference proteome</keyword>
<reference evidence="2 3" key="1">
    <citation type="submission" date="2022-10" db="EMBL/GenBank/DDBJ databases">
        <title>Pararhodobacter sp. nov., isolated from marine algae.</title>
        <authorList>
            <person name="Choi B.J."/>
            <person name="Kim J.M."/>
            <person name="Lee J.K."/>
            <person name="Choi D.G."/>
            <person name="Jeon C.O."/>
        </authorList>
    </citation>
    <scope>NUCLEOTIDE SEQUENCE [LARGE SCALE GENOMIC DNA]</scope>
    <source>
        <strain evidence="2 3">ZQ420</strain>
    </source>
</reference>
<comment type="caution">
    <text evidence="2">The sequence shown here is derived from an EMBL/GenBank/DDBJ whole genome shotgun (WGS) entry which is preliminary data.</text>
</comment>
<name>A0ABT3H1W8_9RHOB</name>
<organism evidence="2 3">
    <name type="scientific">Pararhodobacter zhoushanensis</name>
    <dbReference type="NCBI Taxonomy" id="2479545"/>
    <lineage>
        <taxon>Bacteria</taxon>
        <taxon>Pseudomonadati</taxon>
        <taxon>Pseudomonadota</taxon>
        <taxon>Alphaproteobacteria</taxon>
        <taxon>Rhodobacterales</taxon>
        <taxon>Paracoccaceae</taxon>
        <taxon>Pararhodobacter</taxon>
    </lineage>
</organism>
<keyword evidence="1" id="KW-0732">Signal</keyword>
<dbReference type="RefSeq" id="WP_264506606.1">
    <property type="nucleotide sequence ID" value="NZ_JAPDFL010000001.1"/>
</dbReference>
<dbReference type="Proteomes" id="UP001208938">
    <property type="component" value="Unassembled WGS sequence"/>
</dbReference>
<sequence length="106" mass="11039">MRRILSPLIAAMMLLAPVAAHADSIDGTWCEPGGPRSLQIDGASFITPGGHSVTGVYRRHDGGYTVPEGEAGAGEIVVVMLLGEESLRVAEPGANPVIWGRCNLSS</sequence>
<feature type="signal peptide" evidence="1">
    <location>
        <begin position="1"/>
        <end position="22"/>
    </location>
</feature>